<dbReference type="Proteomes" id="UP000002402">
    <property type="component" value="Chromosome"/>
</dbReference>
<protein>
    <recommendedName>
        <fullName evidence="2">SbsA Ig-like domain-containing protein</fullName>
    </recommendedName>
</protein>
<dbReference type="HOGENOM" id="CLU_430733_0_0_7"/>
<sequence length="626" mass="67235">MGSKARPSWEWLLHARLGHMNSIRVWAVCLSSLFWACINVPGIEIVPESPDAGPPSQDVTLTLSRAATNGDVDVRVSVAELAPESVELLVDGVPTATLPQPSYELRWSTRDLDEGQYIITARASIGDRVYVSAANTLFVDRTAPWVVTQSPRSGDRDVSVHAPIQAVFSEAVEPSTVNAESIRLLVNQSDITAGVRLSADGMTVTLTPATQIPVDSNVSVTIAPSVTDVAGNALDVTALDWEWAIPRHLHYGGALSAGTVEASNVSKFSFVLDGNGNPVVAFVDGDSPSEHGVYVMRWTGAAWEQLGEVLGASAAESIIMACSLQISPGGEFLVAWSVETSDGTPSVHVRRWSGGGWSAVGAPVTATYLEARFGSFDFVVDSRGGRWLVVHEFIEGNSSSISTWLWDGESWERVKHVLTVNHHLEMASLNLMVDSADRPALFWALHSSRGGGMELHSRRWAETHWVESDWIPSGGGIPIASALDGADRLVLAGSSQDVVAGAGFRPIVGRFVPGGGWQLLGPVIEGMYPGETNATAEVLELDHDGQLVALISEPEIAGGPVNHYVRRWDESSWAPMGTPLLPRPGATPVGPAQFFMTGPEQWVLARIEESAGTPSRRHLYVYRPNN</sequence>
<dbReference type="EnsemblBacteria" id="ABF92036">
    <property type="protein sequence ID" value="ABF92036"/>
    <property type="gene ID" value="MXAN_0523"/>
</dbReference>
<evidence type="ECO:0000313" key="4">
    <source>
        <dbReference type="Proteomes" id="UP000002402"/>
    </source>
</evidence>
<dbReference type="EMBL" id="CP000113">
    <property type="protein sequence ID" value="ABF92036.1"/>
    <property type="molecule type" value="Genomic_DNA"/>
</dbReference>
<evidence type="ECO:0000313" key="3">
    <source>
        <dbReference type="EMBL" id="ABF92036.1"/>
    </source>
</evidence>
<dbReference type="AlphaFoldDB" id="Q1DEY1"/>
<dbReference type="InterPro" id="IPR014755">
    <property type="entry name" value="Cu-Rt/internalin_Ig-like"/>
</dbReference>
<evidence type="ECO:0000259" key="2">
    <source>
        <dbReference type="Pfam" id="PF13205"/>
    </source>
</evidence>
<dbReference type="STRING" id="246197.MXAN_0523"/>
<reference evidence="3 4" key="1">
    <citation type="journal article" date="2006" name="Proc. Natl. Acad. Sci. U.S.A.">
        <title>Evolution of sensory complexity recorded in a myxobacterial genome.</title>
        <authorList>
            <person name="Goldman B.S."/>
            <person name="Nierman W.C."/>
            <person name="Kaiser D."/>
            <person name="Slater S.C."/>
            <person name="Durkin A.S."/>
            <person name="Eisen J.A."/>
            <person name="Ronning C.M."/>
            <person name="Barbazuk W.B."/>
            <person name="Blanchard M."/>
            <person name="Field C."/>
            <person name="Halling C."/>
            <person name="Hinkle G."/>
            <person name="Iartchuk O."/>
            <person name="Kim H.S."/>
            <person name="Mackenzie C."/>
            <person name="Madupu R."/>
            <person name="Miller N."/>
            <person name="Shvartsbeyn A."/>
            <person name="Sullivan S.A."/>
            <person name="Vaudin M."/>
            <person name="Wiegand R."/>
            <person name="Kaplan H.B."/>
        </authorList>
    </citation>
    <scope>NUCLEOTIDE SEQUENCE [LARGE SCALE GENOMIC DNA]</scope>
    <source>
        <strain evidence="4">DK1622</strain>
    </source>
</reference>
<name>Q1DEY1_MYXXD</name>
<dbReference type="eggNOG" id="COG3055">
    <property type="taxonomic scope" value="Bacteria"/>
</dbReference>
<dbReference type="KEGG" id="mxa:MXAN_0523"/>
<dbReference type="Pfam" id="PF13205">
    <property type="entry name" value="Big_5"/>
    <property type="match status" value="1"/>
</dbReference>
<accession>Q1DEY1</accession>
<keyword evidence="4" id="KW-1185">Reference proteome</keyword>
<organism evidence="3 4">
    <name type="scientific">Myxococcus xanthus (strain DK1622)</name>
    <dbReference type="NCBI Taxonomy" id="246197"/>
    <lineage>
        <taxon>Bacteria</taxon>
        <taxon>Pseudomonadati</taxon>
        <taxon>Myxococcota</taxon>
        <taxon>Myxococcia</taxon>
        <taxon>Myxococcales</taxon>
        <taxon>Cystobacterineae</taxon>
        <taxon>Myxococcaceae</taxon>
        <taxon>Myxococcus</taxon>
    </lineage>
</organism>
<dbReference type="Gene3D" id="2.60.40.1220">
    <property type="match status" value="1"/>
</dbReference>
<keyword evidence="1" id="KW-0732">Signal</keyword>
<evidence type="ECO:0000256" key="1">
    <source>
        <dbReference type="ARBA" id="ARBA00022729"/>
    </source>
</evidence>
<dbReference type="InterPro" id="IPR032812">
    <property type="entry name" value="SbsA_Ig"/>
</dbReference>
<gene>
    <name evidence="3" type="ordered locus">MXAN_0523</name>
</gene>
<proteinExistence type="predicted"/>
<feature type="domain" description="SbsA Ig-like" evidence="2">
    <location>
        <begin position="140"/>
        <end position="235"/>
    </location>
</feature>